<evidence type="ECO:0000256" key="12">
    <source>
        <dbReference type="SAM" id="MobiDB-lite"/>
    </source>
</evidence>
<dbReference type="EMBL" id="CAMXCT020006591">
    <property type="protein sequence ID" value="CAL1169943.1"/>
    <property type="molecule type" value="Genomic_DNA"/>
</dbReference>
<dbReference type="InterPro" id="IPR020562">
    <property type="entry name" value="PRibGlycinamide_synth_N"/>
</dbReference>
<dbReference type="HAMAP" id="MF_00741">
    <property type="entry name" value="AIRS"/>
    <property type="match status" value="1"/>
</dbReference>
<dbReference type="SUPFAM" id="SSF55326">
    <property type="entry name" value="PurM N-terminal domain-like"/>
    <property type="match status" value="2"/>
</dbReference>
<evidence type="ECO:0000256" key="9">
    <source>
        <dbReference type="ARBA" id="ARBA00023211"/>
    </source>
</evidence>
<dbReference type="SMART" id="SM01210">
    <property type="entry name" value="GARS_C"/>
    <property type="match status" value="1"/>
</dbReference>
<keyword evidence="10" id="KW-0511">Multifunctional enzyme</keyword>
<dbReference type="Pfam" id="PF02769">
    <property type="entry name" value="AIRS_C"/>
    <property type="match status" value="2"/>
</dbReference>
<feature type="compositionally biased region" description="Basic and acidic residues" evidence="12">
    <location>
        <begin position="95"/>
        <end position="107"/>
    </location>
</feature>
<evidence type="ECO:0000256" key="5">
    <source>
        <dbReference type="ARBA" id="ARBA00022723"/>
    </source>
</evidence>
<keyword evidence="8 11" id="KW-0067">ATP-binding</keyword>
<evidence type="ECO:0000313" key="18">
    <source>
        <dbReference type="Proteomes" id="UP001152797"/>
    </source>
</evidence>
<evidence type="ECO:0000256" key="8">
    <source>
        <dbReference type="ARBA" id="ARBA00022840"/>
    </source>
</evidence>
<keyword evidence="9" id="KW-0464">Manganese</keyword>
<dbReference type="CDD" id="cd02196">
    <property type="entry name" value="PurM"/>
    <property type="match status" value="1"/>
</dbReference>
<dbReference type="NCBIfam" id="TIGR00878">
    <property type="entry name" value="purM"/>
    <property type="match status" value="1"/>
</dbReference>
<dbReference type="CDD" id="cd00352">
    <property type="entry name" value="Gn_AT_II"/>
    <property type="match status" value="1"/>
</dbReference>
<comment type="similarity">
    <text evidence="3">In the N-terminal section; belongs to the GARS family.</text>
</comment>
<dbReference type="InterPro" id="IPR016185">
    <property type="entry name" value="PreATP-grasp_dom_sf"/>
</dbReference>
<dbReference type="GO" id="GO:0046872">
    <property type="term" value="F:metal ion binding"/>
    <property type="evidence" value="ECO:0007669"/>
    <property type="project" value="UniProtKB-KW"/>
</dbReference>
<dbReference type="SUPFAM" id="SSF51246">
    <property type="entry name" value="Rudiment single hybrid motif"/>
    <property type="match status" value="1"/>
</dbReference>
<dbReference type="GO" id="GO:0005829">
    <property type="term" value="C:cytosol"/>
    <property type="evidence" value="ECO:0007669"/>
    <property type="project" value="TreeGrafter"/>
</dbReference>
<feature type="region of interest" description="Disordered" evidence="12">
    <location>
        <begin position="82"/>
        <end position="107"/>
    </location>
</feature>
<dbReference type="SUPFAM" id="SSF52440">
    <property type="entry name" value="PreATP-grasp domain"/>
    <property type="match status" value="1"/>
</dbReference>
<gene>
    <name evidence="15" type="ORF">C1SCF055_LOCUS41297</name>
</gene>
<evidence type="ECO:0000313" key="15">
    <source>
        <dbReference type="EMBL" id="CAI4016568.1"/>
    </source>
</evidence>
<dbReference type="Gene3D" id="3.30.1330.10">
    <property type="entry name" value="PurM-like, N-terminal domain"/>
    <property type="match status" value="2"/>
</dbReference>
<keyword evidence="5" id="KW-0479">Metal-binding</keyword>
<dbReference type="SMART" id="SM01209">
    <property type="entry name" value="GARS_A"/>
    <property type="match status" value="1"/>
</dbReference>
<reference evidence="15" key="1">
    <citation type="submission" date="2022-10" db="EMBL/GenBank/DDBJ databases">
        <authorList>
            <person name="Chen Y."/>
            <person name="Dougan E. K."/>
            <person name="Chan C."/>
            <person name="Rhodes N."/>
            <person name="Thang M."/>
        </authorList>
    </citation>
    <scope>NUCLEOTIDE SEQUENCE</scope>
</reference>
<evidence type="ECO:0000313" key="17">
    <source>
        <dbReference type="EMBL" id="CAL4803880.1"/>
    </source>
</evidence>
<dbReference type="Gene3D" id="3.90.600.10">
    <property type="entry name" value="Phosphoribosylglycinamide synthetase, C-terminal domain"/>
    <property type="match status" value="1"/>
</dbReference>
<reference evidence="16" key="2">
    <citation type="submission" date="2024-04" db="EMBL/GenBank/DDBJ databases">
        <authorList>
            <person name="Chen Y."/>
            <person name="Shah S."/>
            <person name="Dougan E. K."/>
            <person name="Thang M."/>
            <person name="Chan C."/>
        </authorList>
    </citation>
    <scope>NUCLEOTIDE SEQUENCE [LARGE SCALE GENOMIC DNA]</scope>
</reference>
<dbReference type="Proteomes" id="UP001152797">
    <property type="component" value="Unassembled WGS sequence"/>
</dbReference>
<dbReference type="PROSITE" id="PS00184">
    <property type="entry name" value="GARS"/>
    <property type="match status" value="1"/>
</dbReference>
<dbReference type="EMBL" id="CAMXCT030006591">
    <property type="protein sequence ID" value="CAL4803880.1"/>
    <property type="molecule type" value="Genomic_DNA"/>
</dbReference>
<evidence type="ECO:0000256" key="1">
    <source>
        <dbReference type="ARBA" id="ARBA00004686"/>
    </source>
</evidence>
<dbReference type="InterPro" id="IPR029055">
    <property type="entry name" value="Ntn_hydrolases_N"/>
</dbReference>
<feature type="region of interest" description="Disordered" evidence="12">
    <location>
        <begin position="1872"/>
        <end position="1893"/>
    </location>
</feature>
<dbReference type="GO" id="GO:0005524">
    <property type="term" value="F:ATP binding"/>
    <property type="evidence" value="ECO:0007669"/>
    <property type="project" value="UniProtKB-UniRule"/>
</dbReference>
<dbReference type="SUPFAM" id="SSF53328">
    <property type="entry name" value="Formyltransferase"/>
    <property type="match status" value="1"/>
</dbReference>
<dbReference type="PROSITE" id="PS51278">
    <property type="entry name" value="GATASE_TYPE_2"/>
    <property type="match status" value="1"/>
</dbReference>
<dbReference type="Pfam" id="PF01071">
    <property type="entry name" value="GARS_A"/>
    <property type="match status" value="1"/>
</dbReference>
<feature type="domain" description="Glutamine amidotransferase type-2" evidence="14">
    <location>
        <begin position="119"/>
        <end position="424"/>
    </location>
</feature>
<dbReference type="FunFam" id="3.30.1490.20:FF:000006">
    <property type="entry name" value="phosphoribosylamine--glycine ligase, chloroplastic-like"/>
    <property type="match status" value="1"/>
</dbReference>
<feature type="compositionally biased region" description="Polar residues" evidence="12">
    <location>
        <begin position="1875"/>
        <end position="1888"/>
    </location>
</feature>
<dbReference type="Gene3D" id="3.60.20.10">
    <property type="entry name" value="Glutamine Phosphoribosylpyrophosphate, subunit 1, domain 1"/>
    <property type="match status" value="1"/>
</dbReference>
<dbReference type="InterPro" id="IPR017932">
    <property type="entry name" value="GATase_2_dom"/>
</dbReference>
<comment type="caution">
    <text evidence="15">The sequence shown here is derived from an EMBL/GenBank/DDBJ whole genome shotgun (WGS) entry which is preliminary data.</text>
</comment>
<dbReference type="InterPro" id="IPR036477">
    <property type="entry name" value="Formyl_transf_N_sf"/>
</dbReference>
<keyword evidence="6 11" id="KW-0547">Nucleotide-binding</keyword>
<keyword evidence="4" id="KW-0436">Ligase</keyword>
<dbReference type="SUPFAM" id="SSF56042">
    <property type="entry name" value="PurM C-terminal domain-like"/>
    <property type="match status" value="2"/>
</dbReference>
<evidence type="ECO:0000256" key="3">
    <source>
        <dbReference type="ARBA" id="ARBA00007423"/>
    </source>
</evidence>
<keyword evidence="18" id="KW-1185">Reference proteome</keyword>
<dbReference type="NCBIfam" id="TIGR00877">
    <property type="entry name" value="purD"/>
    <property type="match status" value="1"/>
</dbReference>
<dbReference type="InterPro" id="IPR011761">
    <property type="entry name" value="ATP-grasp"/>
</dbReference>
<evidence type="ECO:0000313" key="16">
    <source>
        <dbReference type="EMBL" id="CAL1169943.1"/>
    </source>
</evidence>
<dbReference type="PANTHER" id="PTHR10520">
    <property type="entry name" value="TRIFUNCTIONAL PURINE BIOSYNTHETIC PROTEIN ADENOSINE-3-RELATED"/>
    <property type="match status" value="1"/>
</dbReference>
<comment type="pathway">
    <text evidence="1">Purine metabolism; IMP biosynthesis via de novo pathway; 5-amino-1-(5-phospho-D-ribosyl)imidazole from N(2)-formyl-N(1)-(5-phospho-D-ribosyl)glycinamide: step 2/2.</text>
</comment>
<dbReference type="InterPro" id="IPR036921">
    <property type="entry name" value="PurM-like_N_sf"/>
</dbReference>
<dbReference type="Gene3D" id="3.40.50.20">
    <property type="match status" value="1"/>
</dbReference>
<dbReference type="Gene3D" id="3.40.50.2020">
    <property type="match status" value="1"/>
</dbReference>
<dbReference type="Gene3D" id="3.30.470.20">
    <property type="entry name" value="ATP-grasp fold, B domain"/>
    <property type="match status" value="1"/>
</dbReference>
<dbReference type="InterPro" id="IPR029057">
    <property type="entry name" value="PRTase-like"/>
</dbReference>
<dbReference type="Pfam" id="PF02844">
    <property type="entry name" value="GARS_N"/>
    <property type="match status" value="1"/>
</dbReference>
<dbReference type="InterPro" id="IPR020559">
    <property type="entry name" value="PRibGlycinamide_synth_CS"/>
</dbReference>
<dbReference type="InterPro" id="IPR016188">
    <property type="entry name" value="PurM-like_N"/>
</dbReference>
<dbReference type="InterPro" id="IPR020560">
    <property type="entry name" value="PRibGlycinamide_synth_C-dom"/>
</dbReference>
<name>A0A9P1DV08_9DINO</name>
<feature type="domain" description="ATP-grasp" evidence="13">
    <location>
        <begin position="897"/>
        <end position="1105"/>
    </location>
</feature>
<protein>
    <submittedName>
        <fullName evidence="17">Trifunctional purine biosynthetic protein adenosine-3</fullName>
    </submittedName>
</protein>
<dbReference type="OrthoDB" id="413329at2759"/>
<dbReference type="Gene3D" id="3.40.50.170">
    <property type="entry name" value="Formyl transferase, N-terminal domain"/>
    <property type="match status" value="1"/>
</dbReference>
<dbReference type="InterPro" id="IPR037123">
    <property type="entry name" value="PRibGlycinamide_synth_C_sf"/>
</dbReference>
<dbReference type="InterPro" id="IPR036676">
    <property type="entry name" value="PurM-like_C_sf"/>
</dbReference>
<dbReference type="SUPFAM" id="SSF53271">
    <property type="entry name" value="PRTase-like"/>
    <property type="match status" value="1"/>
</dbReference>
<keyword evidence="7" id="KW-0658">Purine biosynthesis</keyword>
<dbReference type="SUPFAM" id="SSF56059">
    <property type="entry name" value="Glutathione synthetase ATP-binding domain-like"/>
    <property type="match status" value="1"/>
</dbReference>
<dbReference type="Gene3D" id="3.90.650.10">
    <property type="entry name" value="PurM-like C-terminal domain"/>
    <property type="match status" value="2"/>
</dbReference>
<dbReference type="InterPro" id="IPR000115">
    <property type="entry name" value="PRibGlycinamide_synth"/>
</dbReference>
<organism evidence="15">
    <name type="scientific">Cladocopium goreaui</name>
    <dbReference type="NCBI Taxonomy" id="2562237"/>
    <lineage>
        <taxon>Eukaryota</taxon>
        <taxon>Sar</taxon>
        <taxon>Alveolata</taxon>
        <taxon>Dinophyceae</taxon>
        <taxon>Suessiales</taxon>
        <taxon>Symbiodiniaceae</taxon>
        <taxon>Cladocopium</taxon>
    </lineage>
</organism>
<evidence type="ECO:0000256" key="2">
    <source>
        <dbReference type="ARBA" id="ARBA00005174"/>
    </source>
</evidence>
<feature type="region of interest" description="Disordered" evidence="12">
    <location>
        <begin position="204"/>
        <end position="223"/>
    </location>
</feature>
<dbReference type="Pfam" id="PF00586">
    <property type="entry name" value="AIRS"/>
    <property type="match status" value="2"/>
</dbReference>
<proteinExistence type="inferred from homology"/>
<dbReference type="InterPro" id="IPR004733">
    <property type="entry name" value="PurM_cligase"/>
</dbReference>
<dbReference type="FunFam" id="3.30.470.20:FF:000018">
    <property type="entry name" value="Trifunctional purine biosynthetic protein adenosine-3"/>
    <property type="match status" value="1"/>
</dbReference>
<evidence type="ECO:0000259" key="14">
    <source>
        <dbReference type="PROSITE" id="PS51278"/>
    </source>
</evidence>
<comment type="pathway">
    <text evidence="2">Purine metabolism; IMP biosynthesis via de novo pathway; N(1)-(5-phospho-D-ribosyl)glycinamide from 5-phospho-alpha-D-ribose 1-diphosphate: step 2/2.</text>
</comment>
<dbReference type="SUPFAM" id="SSF56235">
    <property type="entry name" value="N-terminal nucleophile aminohydrolases (Ntn hydrolases)"/>
    <property type="match status" value="1"/>
</dbReference>
<evidence type="ECO:0000256" key="4">
    <source>
        <dbReference type="ARBA" id="ARBA00022598"/>
    </source>
</evidence>
<dbReference type="PROSITE" id="PS50975">
    <property type="entry name" value="ATP_GRASP"/>
    <property type="match status" value="1"/>
</dbReference>
<evidence type="ECO:0000256" key="10">
    <source>
        <dbReference type="ARBA" id="ARBA00023268"/>
    </source>
</evidence>
<dbReference type="EMBL" id="CAMXCT010006591">
    <property type="protein sequence ID" value="CAI4016568.1"/>
    <property type="molecule type" value="Genomic_DNA"/>
</dbReference>
<dbReference type="InterPro" id="IPR013815">
    <property type="entry name" value="ATP_grasp_subdomain_1"/>
</dbReference>
<dbReference type="GO" id="GO:0046084">
    <property type="term" value="P:adenine biosynthetic process"/>
    <property type="evidence" value="ECO:0007669"/>
    <property type="project" value="TreeGrafter"/>
</dbReference>
<evidence type="ECO:0000259" key="13">
    <source>
        <dbReference type="PROSITE" id="PS50975"/>
    </source>
</evidence>
<dbReference type="InterPro" id="IPR020561">
    <property type="entry name" value="PRibGlycinamid_synth_ATP-grasp"/>
</dbReference>
<dbReference type="Gene3D" id="3.30.1490.20">
    <property type="entry name" value="ATP-grasp fold, A domain"/>
    <property type="match status" value="1"/>
</dbReference>
<evidence type="ECO:0000256" key="6">
    <source>
        <dbReference type="ARBA" id="ARBA00022741"/>
    </source>
</evidence>
<dbReference type="Pfam" id="PF00551">
    <property type="entry name" value="Formyl_trans_N"/>
    <property type="match status" value="1"/>
</dbReference>
<dbReference type="InterPro" id="IPR002376">
    <property type="entry name" value="Formyl_transf_N"/>
</dbReference>
<accession>A0A9P1DV08</accession>
<sequence length="2288" mass="248118">MVIIARAPGNEALGKPTEEIHDLHDRLNLIKVQIAELYALNQKFRCNFEHLSVAMLHAKKNHLLDDEELMRLEELNRAANAAKHEGLGIDDPEEDSQKRDDKKKDEQREIMAEDIGHECGFAMLRLLKPPEYYLEKYGTHFFGLNRMHLLMEKQRNRGQDGAGVANVKLDMAPGTKYIHCEKSIAADPIGDLFGRVEKQATAQLHKAPKDAKLPTGPGGKEQVDPRWVKDNIPFCGESYLAHVRYGTDSENSIDRCHPVTRESNWMTRNLILAGNFNITNNEDLFGSLVQLGQHPRELSDTVTLLEKIGHFVDKENNDLYVKYSAAGHSPQTCFSLIAENINIARILRRASSLWDGGYCIAGLLGHGDAFVMRDPSGIRPAFYYADDEFIVVCSEAPLIQTVFNVNGDHVHPLPPGQALCIKRSGAWTLDQILVPLPLKQCSFERIYFSRGNDAGVYREREELGRLLLPPLLKLLGENSLSLANTVLSFIPNTSELAFLGLAKQAQDHLDCQKADIFKALKANNGNAPKLSDAQLQELLTAKVRTEKVVHKDAKIRTFIQEDSSREHLTMHAYDVHYGTVRRGQDAIVALDDSIVRGNTLKNAILRTLDKMGPTQIVVVSSCPQIRYPDVYGIDMAKLGDLAAFKAAIGLMKDRGMEHILDEVYKMCREELKAPLKAGHIVNHVQRIYEPFTPEEISLRIAKDVKPSDCKAEVHVLYQSVEDLHKALPDHSGDWYFTGDYPTPGGARVCCRAFALWMEGSTQRCYGIHSALSFLKARRPALVLGSGGREHALAWKLSKSAEVSVVFVAPGNGGIGNSYGQAEPFDASPMVNVDLAITGPDFTDVISFCRQHDVGLVVVGPEQMLADGVADKLREEDIPVFGPSKAAAQIEASKSFAKDFMRRHKIPTAEYQTFTTGGLDAALKYIDSVSFDVVVKASGLAAGKGVIVPESKEEAKQAVRDCLEKNMFGEAGQEVVIEERLFGPECSVLALCDGHRIAVLPPAQDHKRAFDSDQGPNTGGMGAFAPTPVVKEEMLEQIKKDILLPTINGMRAEGKPFIGCLFAGLMITPSGPKVIEFNCRFGDPETQVVLPLIEGDLYHMLSSCANGELSEKAISISADTCAVTVIMASGGYPGSYAKGHMISGLERAGIVPGVTVFHAGTKPVDNPAISLTLTTSAGAAALQRMLHHRTMTRGVMKPTSVVTSGGRVLAVTAVAHGGISEARERAYVAVRSIRFQDSHYRKDIGSSAIAIPRPRIRSGGELASMGSMGIQANARSFNTTPERKSSATYLDAGVDIEMDEAIGASTKKLMQRTSRPGCTLSSEVHEGHCELSTLGYKAPEVVNSTNGIGTKLKVATAMGQFESIGIDLLALCANDVAARGAEPLMFSSHHSCAKLDAQQSLQVNQGAADGCHEANCAFVEAKTAEMPGVYNSGTFDLVGFCIGATERGSLLPKRDTMKAGDVIIGLHSSGLHSNGFSLLRSVVQAAGIRYQAAAPFDPTRSFGEVLLAPTRIYVRALQALTKAGLLKGAAPITRGGLSRSIPRVLPKQLKAQLKAENWELPAVFRWIAARCKIPCDELAATFNCGIGMALVVAQEHKEQVMTMLKKMDEEPCVIGELFARKDGQPQAHIDGAESCWLMLPELGVSLPFPQVLSSLQDPHMVSRSKVLALGGSALATPLKALLEATEIWAFPAEVSAVISLSSQSQLVKTAKTAGIASFVVEPEVKVGGNSFAPPPRGADSQIEELLEKVLEQHRADLIVVMDDFSLDLLPLSMRKKWAGKLITVRASLVPYKADQDPLQLVLDAGMCVTGCTVYQQTEEANGPGEIMLQETARVLESDTPDSLHERIIEDAESKALPEAVRLVASGKWKSRRSVASAAQPTPSLPSTASAAKMDGDAKRYEQRGVSADKGDVHAAIKNMDKGLFPRAFCKVVPDFISRDPTQAIVMHADGAGTKSSLAYIYWKKTGDISVWKGIAQDALVMNLDDLLCVGITDNILLSSTIGRNKNLIPREVIGAVIAGTAALVDELNRHGVGIILTGGETADVGDLVRTIIVDSTVAAQVPRSDVIDNANIRGGDVIVALSSSGRATYEEGYNSGIGSNGLTAARHDTFKHSLAKEFPESFDPMMAEELVYSGKVGLEDPIEIEGFGTIPAGKLLLSPTRTYGPIVQKIFAAGLRQQIHGMVHCSGGAQTKVLHFVDGVHVIKDNLMKTAPVFRVIQANSGTPWEEMYKVFNMGHRLEFYTNQEAASKIIDISKTFGVDAQIIGRVEALPGKKKVTIKSEHGVFEYGS</sequence>
<dbReference type="GO" id="GO:0006189">
    <property type="term" value="P:'de novo' IMP biosynthetic process"/>
    <property type="evidence" value="ECO:0007669"/>
    <property type="project" value="InterPro"/>
</dbReference>
<evidence type="ECO:0000256" key="7">
    <source>
        <dbReference type="ARBA" id="ARBA00022755"/>
    </source>
</evidence>
<dbReference type="GO" id="GO:0004641">
    <property type="term" value="F:phosphoribosylformylglycinamidine cyclo-ligase activity"/>
    <property type="evidence" value="ECO:0007669"/>
    <property type="project" value="InterPro"/>
</dbReference>
<evidence type="ECO:0000256" key="11">
    <source>
        <dbReference type="PROSITE-ProRule" id="PRU00409"/>
    </source>
</evidence>
<dbReference type="InterPro" id="IPR010918">
    <property type="entry name" value="PurM-like_C_dom"/>
</dbReference>
<dbReference type="PANTHER" id="PTHR10520:SF12">
    <property type="entry name" value="TRIFUNCTIONAL PURINE BIOSYNTHETIC PROTEIN ADENOSINE-3"/>
    <property type="match status" value="1"/>
</dbReference>
<dbReference type="HAMAP" id="MF_00138">
    <property type="entry name" value="GARS"/>
    <property type="match status" value="1"/>
</dbReference>
<dbReference type="Pfam" id="PF02843">
    <property type="entry name" value="GARS_C"/>
    <property type="match status" value="1"/>
</dbReference>
<dbReference type="InterPro" id="IPR011054">
    <property type="entry name" value="Rudment_hybrid_motif"/>
</dbReference>
<dbReference type="GO" id="GO:0004637">
    <property type="term" value="F:phosphoribosylamine-glycine ligase activity"/>
    <property type="evidence" value="ECO:0007669"/>
    <property type="project" value="InterPro"/>
</dbReference>